<dbReference type="EMBL" id="JAAZQD010000002">
    <property type="protein sequence ID" value="NKZ38283.1"/>
    <property type="molecule type" value="Genomic_DNA"/>
</dbReference>
<dbReference type="Pfam" id="PF02104">
    <property type="entry name" value="SURF1"/>
    <property type="match status" value="1"/>
</dbReference>
<keyword evidence="8" id="KW-1185">Reference proteome</keyword>
<proteinExistence type="inferred from homology"/>
<dbReference type="CDD" id="cd06662">
    <property type="entry name" value="SURF1"/>
    <property type="match status" value="1"/>
</dbReference>
<dbReference type="PANTHER" id="PTHR23427:SF2">
    <property type="entry name" value="SURFEIT LOCUS PROTEIN 1"/>
    <property type="match status" value="1"/>
</dbReference>
<comment type="subcellular location">
    <subcellularLocation>
        <location evidence="6">Cell membrane</location>
        <topology evidence="6">Multi-pass membrane protein</topology>
    </subcellularLocation>
    <subcellularLocation>
        <location evidence="1">Membrane</location>
    </subcellularLocation>
</comment>
<dbReference type="AlphaFoldDB" id="A0A846ZLE9"/>
<evidence type="ECO:0000256" key="6">
    <source>
        <dbReference type="RuleBase" id="RU363076"/>
    </source>
</evidence>
<keyword evidence="4 6" id="KW-1133">Transmembrane helix</keyword>
<dbReference type="PANTHER" id="PTHR23427">
    <property type="entry name" value="SURFEIT LOCUS PROTEIN"/>
    <property type="match status" value="1"/>
</dbReference>
<sequence>MKRVSLATLALAAFIGFILLGNWQVRRLHWKLGLIHDVNTRVDAPPVNAPGPGQWSRIAAGHLQYLHVRLHGHYLPGAQTLVHGTSKKGYGFWVMAPLRTDRGFVVWVNRGYIPADMPDTPAYRQAAPPQGEVALTGLLRFSEPGGGFLRPNQPTKDQWYSRDVAAITAKRGLSESQVAPYFIDAAAREGAGPWPVAGLTVIHFPNHHLNYAITWYLLALGTALGVGLAIRRERKARHEESAD</sequence>
<evidence type="ECO:0000256" key="4">
    <source>
        <dbReference type="ARBA" id="ARBA00022989"/>
    </source>
</evidence>
<accession>A0A846ZLE9</accession>
<dbReference type="InterPro" id="IPR002994">
    <property type="entry name" value="Surf1/Shy1"/>
</dbReference>
<evidence type="ECO:0000256" key="1">
    <source>
        <dbReference type="ARBA" id="ARBA00004370"/>
    </source>
</evidence>
<reference evidence="7 8" key="1">
    <citation type="journal article" date="2017" name="Int. J. Syst. Evol. Microbiol.">
        <title>Oleiagrimonas citrea sp. nov., a marine bacterium isolated from tidal flat sediment and emended description of the genus Oleiagrimonas Fang et al. 2015 and Oleiagrimonas soli.</title>
        <authorList>
            <person name="Yang S.H."/>
            <person name="Seo H.S."/>
            <person name="Seong C.N."/>
            <person name="Kwon K.K."/>
        </authorList>
    </citation>
    <scope>NUCLEOTIDE SEQUENCE [LARGE SCALE GENOMIC DNA]</scope>
    <source>
        <strain evidence="7 8">MEBiC09124</strain>
    </source>
</reference>
<comment type="caution">
    <text evidence="6">Lacks conserved residue(s) required for the propagation of feature annotation.</text>
</comment>
<keyword evidence="3 6" id="KW-0812">Transmembrane</keyword>
<dbReference type="Proteomes" id="UP000541636">
    <property type="component" value="Unassembled WGS sequence"/>
</dbReference>
<evidence type="ECO:0000256" key="3">
    <source>
        <dbReference type="ARBA" id="ARBA00022692"/>
    </source>
</evidence>
<comment type="similarity">
    <text evidence="2 6">Belongs to the SURF1 family.</text>
</comment>
<feature type="transmembrane region" description="Helical" evidence="6">
    <location>
        <begin position="213"/>
        <end position="230"/>
    </location>
</feature>
<name>A0A846ZLE9_9GAMM</name>
<evidence type="ECO:0000256" key="5">
    <source>
        <dbReference type="ARBA" id="ARBA00023136"/>
    </source>
</evidence>
<protein>
    <recommendedName>
        <fullName evidence="6">SURF1-like protein</fullName>
    </recommendedName>
</protein>
<evidence type="ECO:0000313" key="8">
    <source>
        <dbReference type="Proteomes" id="UP000541636"/>
    </source>
</evidence>
<dbReference type="PROSITE" id="PS50895">
    <property type="entry name" value="SURF1"/>
    <property type="match status" value="1"/>
</dbReference>
<organism evidence="7 8">
    <name type="scientific">Oleiagrimonas citrea</name>
    <dbReference type="NCBI Taxonomy" id="1665687"/>
    <lineage>
        <taxon>Bacteria</taxon>
        <taxon>Pseudomonadati</taxon>
        <taxon>Pseudomonadota</taxon>
        <taxon>Gammaproteobacteria</taxon>
        <taxon>Lysobacterales</taxon>
        <taxon>Rhodanobacteraceae</taxon>
        <taxon>Oleiagrimonas</taxon>
    </lineage>
</organism>
<evidence type="ECO:0000313" key="7">
    <source>
        <dbReference type="EMBL" id="NKZ38283.1"/>
    </source>
</evidence>
<gene>
    <name evidence="7" type="ORF">HF690_04845</name>
</gene>
<evidence type="ECO:0000256" key="2">
    <source>
        <dbReference type="ARBA" id="ARBA00007165"/>
    </source>
</evidence>
<keyword evidence="5 6" id="KW-0472">Membrane</keyword>
<dbReference type="InterPro" id="IPR045214">
    <property type="entry name" value="Surf1/Surf4"/>
</dbReference>
<keyword evidence="6" id="KW-1003">Cell membrane</keyword>
<dbReference type="GO" id="GO:0005886">
    <property type="term" value="C:plasma membrane"/>
    <property type="evidence" value="ECO:0007669"/>
    <property type="project" value="UniProtKB-SubCell"/>
</dbReference>
<comment type="caution">
    <text evidence="7">The sequence shown here is derived from an EMBL/GenBank/DDBJ whole genome shotgun (WGS) entry which is preliminary data.</text>
</comment>